<feature type="compositionally biased region" description="Basic residues" evidence="1">
    <location>
        <begin position="155"/>
        <end position="171"/>
    </location>
</feature>
<gene>
    <name evidence="2" type="ORF">DFH07DRAFT_947859</name>
</gene>
<name>A0AAD7H606_9AGAR</name>
<keyword evidence="3" id="KW-1185">Reference proteome</keyword>
<organism evidence="2 3">
    <name type="scientific">Mycena maculata</name>
    <dbReference type="NCBI Taxonomy" id="230809"/>
    <lineage>
        <taxon>Eukaryota</taxon>
        <taxon>Fungi</taxon>
        <taxon>Dikarya</taxon>
        <taxon>Basidiomycota</taxon>
        <taxon>Agaricomycotina</taxon>
        <taxon>Agaricomycetes</taxon>
        <taxon>Agaricomycetidae</taxon>
        <taxon>Agaricales</taxon>
        <taxon>Marasmiineae</taxon>
        <taxon>Mycenaceae</taxon>
        <taxon>Mycena</taxon>
    </lineage>
</organism>
<comment type="caution">
    <text evidence="2">The sequence shown here is derived from an EMBL/GenBank/DDBJ whole genome shotgun (WGS) entry which is preliminary data.</text>
</comment>
<protein>
    <submittedName>
        <fullName evidence="2">Uncharacterized protein</fullName>
    </submittedName>
</protein>
<dbReference type="Proteomes" id="UP001215280">
    <property type="component" value="Unassembled WGS sequence"/>
</dbReference>
<reference evidence="2" key="1">
    <citation type="submission" date="2023-03" db="EMBL/GenBank/DDBJ databases">
        <title>Massive genome expansion in bonnet fungi (Mycena s.s.) driven by repeated elements and novel gene families across ecological guilds.</title>
        <authorList>
            <consortium name="Lawrence Berkeley National Laboratory"/>
            <person name="Harder C.B."/>
            <person name="Miyauchi S."/>
            <person name="Viragh M."/>
            <person name="Kuo A."/>
            <person name="Thoen E."/>
            <person name="Andreopoulos B."/>
            <person name="Lu D."/>
            <person name="Skrede I."/>
            <person name="Drula E."/>
            <person name="Henrissat B."/>
            <person name="Morin E."/>
            <person name="Kohler A."/>
            <person name="Barry K."/>
            <person name="LaButti K."/>
            <person name="Morin E."/>
            <person name="Salamov A."/>
            <person name="Lipzen A."/>
            <person name="Mereny Z."/>
            <person name="Hegedus B."/>
            <person name="Baldrian P."/>
            <person name="Stursova M."/>
            <person name="Weitz H."/>
            <person name="Taylor A."/>
            <person name="Grigoriev I.V."/>
            <person name="Nagy L.G."/>
            <person name="Martin F."/>
            <person name="Kauserud H."/>
        </authorList>
    </citation>
    <scope>NUCLEOTIDE SEQUENCE</scope>
    <source>
        <strain evidence="2">CBHHK188m</strain>
    </source>
</reference>
<proteinExistence type="predicted"/>
<feature type="region of interest" description="Disordered" evidence="1">
    <location>
        <begin position="1"/>
        <end position="25"/>
    </location>
</feature>
<accession>A0AAD7H606</accession>
<dbReference type="AlphaFoldDB" id="A0AAD7H606"/>
<feature type="region of interest" description="Disordered" evidence="1">
    <location>
        <begin position="104"/>
        <end position="174"/>
    </location>
</feature>
<evidence type="ECO:0000256" key="1">
    <source>
        <dbReference type="SAM" id="MobiDB-lite"/>
    </source>
</evidence>
<dbReference type="EMBL" id="JARJLG010000403">
    <property type="protein sequence ID" value="KAJ7713247.1"/>
    <property type="molecule type" value="Genomic_DNA"/>
</dbReference>
<sequence>MSSEDTLTPVFNKLNPDSRGSASTAGHSWAELNNNFTCPGSLRGLNNGPFFLRLGFKTQNFLSYLHSGTPDASQFCKPTNTGGMKQVMNHLSVEMAGIHLWVTGHTHGTSGRNGTVPRSRLSNRHNPRLQRGALGAPQPLPVLQLREAPPPQRRQAPHPRRVQNPRPHQRPRLWQEPQVLAAIALVANTGMHHADKGEGAGMACYATILILKELSLNMPVHFAAHPGSGPSAAEGRPRPVVREAAAELLAACVEIATSRPKILQDVQVALKAAARSSPCASAFHTLARPCGRHRVEAAGDGGGLASGLRAGAGRTRDPVGVVQELPCVLELGPGIDAFDEVGEALGSATLGEGRRSGDIFSCLVAAMDSEGRPPDDFLTMPHLLTRFSGFSKAAAMLITREMTEDVPIKLTSKRKLTRPELAQPDKICNNEILEATDRLACAPLAWSSASTHKVAPGANACQRRAAIREFGHCRGAPDVHHIQATCLRGGRGVSISDTFQDTTAVDPIRTLDTRNDCIAADGLNVAARRDLGNREPMHIVAKGVIGYRADINRAAKGLDKGGARARTARLKIWVEGCCEWHASEGRSVITVPVVKCIEAGLWGHGLRLFNGWQGGENARDVNGYVDGNNRDWGGCVCQPMSINIQGQEPQHQLGIGSYIGKGYPSGNVEGQSNIT</sequence>
<evidence type="ECO:0000313" key="2">
    <source>
        <dbReference type="EMBL" id="KAJ7713247.1"/>
    </source>
</evidence>
<evidence type="ECO:0000313" key="3">
    <source>
        <dbReference type="Proteomes" id="UP001215280"/>
    </source>
</evidence>